<dbReference type="AlphaFoldDB" id="A0AAC9KD12"/>
<dbReference type="GO" id="GO:0015562">
    <property type="term" value="F:efflux transmembrane transporter activity"/>
    <property type="evidence" value="ECO:0007669"/>
    <property type="project" value="InterPro"/>
</dbReference>
<evidence type="ECO:0000256" key="1">
    <source>
        <dbReference type="ARBA" id="ARBA00007613"/>
    </source>
</evidence>
<dbReference type="PROSITE" id="PS51257">
    <property type="entry name" value="PROKAR_LIPOPROTEIN"/>
    <property type="match status" value="1"/>
</dbReference>
<organism evidence="4 5">
    <name type="scientific">Granulibacter bethesdensis</name>
    <dbReference type="NCBI Taxonomy" id="364410"/>
    <lineage>
        <taxon>Bacteria</taxon>
        <taxon>Pseudomonadati</taxon>
        <taxon>Pseudomonadota</taxon>
        <taxon>Alphaproteobacteria</taxon>
        <taxon>Acetobacterales</taxon>
        <taxon>Acetobacteraceae</taxon>
        <taxon>Granulibacter</taxon>
    </lineage>
</organism>
<sequence>MPFWLQKTARRISFSGSTLIVLALAGCKMGPTFVPPRQDEAAKPWVSRAGHVEAKPIASHVVPEPTEASWWASFNDPVLTSLEQRVAANNLDVQTATVRLAESRAQLGGTRAALFPSFNGAASYQRLKPISDRAVQVGLGKAGLNGLLAESGQKIEVPPIDYFRYGIDASWEIDLWGRVRRHVEAGEAQLQQNQEARRATLVSAMAEVALDYMRLRNVQADIDIVRRNADVARQNLHLAQQRQVGGLGSDLDVQNARAQLALTESALPALETQQTALINALSLLLGQAPQALSGELIVPRPVPPVPPRVPVGLPSDLVRRRPDVRQAEATLHEATANIGVAEASFLPRVIINANLMMSALTFADMGNWGSNTYGIGPMITLPIFEGGRLKANLDMATQQQKEAAIAYRKTVLQAFHDVSNAMAAYEDEQRRNEALRQSVDADRRAVGLAQNAYRNGLVMFLDVLNAERQLLAAERDLADSDAAISTNLVQLYKALGGGWENDAPVPAPAPVVKTYWPAKAE</sequence>
<dbReference type="Gene3D" id="1.20.1600.10">
    <property type="entry name" value="Outer membrane efflux proteins (OEP)"/>
    <property type="match status" value="1"/>
</dbReference>
<comment type="similarity">
    <text evidence="1 2">Belongs to the outer membrane factor (OMF) (TC 1.B.17) family.</text>
</comment>
<feature type="coiled-coil region" evidence="3">
    <location>
        <begin position="418"/>
        <end position="483"/>
    </location>
</feature>
<dbReference type="RefSeq" id="WP_072572725.1">
    <property type="nucleotide sequence ID" value="NZ_CP018191.1"/>
</dbReference>
<dbReference type="Proteomes" id="UP000182373">
    <property type="component" value="Chromosome"/>
</dbReference>
<comment type="subcellular location">
    <subcellularLocation>
        <location evidence="2">Cell membrane</location>
        <topology evidence="2">Lipid-anchor</topology>
    </subcellularLocation>
</comment>
<dbReference type="Gene3D" id="2.20.200.10">
    <property type="entry name" value="Outer membrane efflux proteins (OEP)"/>
    <property type="match status" value="1"/>
</dbReference>
<proteinExistence type="inferred from homology"/>
<dbReference type="InterPro" id="IPR003423">
    <property type="entry name" value="OMP_efflux"/>
</dbReference>
<evidence type="ECO:0000313" key="4">
    <source>
        <dbReference type="EMBL" id="APH54757.1"/>
    </source>
</evidence>
<keyword evidence="2" id="KW-0564">Palmitate</keyword>
<dbReference type="InterPro" id="IPR010131">
    <property type="entry name" value="MdtP/NodT-like"/>
</dbReference>
<accession>A0AAC9KD12</accession>
<dbReference type="NCBIfam" id="TIGR01845">
    <property type="entry name" value="outer_NodT"/>
    <property type="match status" value="1"/>
</dbReference>
<dbReference type="SUPFAM" id="SSF56954">
    <property type="entry name" value="Outer membrane efflux proteins (OEP)"/>
    <property type="match status" value="1"/>
</dbReference>
<dbReference type="PANTHER" id="PTHR30203:SF25">
    <property type="entry name" value="OUTER MEMBRANE PROTEIN-RELATED"/>
    <property type="match status" value="1"/>
</dbReference>
<keyword evidence="2" id="KW-1134">Transmembrane beta strand</keyword>
<evidence type="ECO:0000256" key="3">
    <source>
        <dbReference type="SAM" id="Coils"/>
    </source>
</evidence>
<evidence type="ECO:0000313" key="5">
    <source>
        <dbReference type="Proteomes" id="UP000182373"/>
    </source>
</evidence>
<gene>
    <name evidence="4" type="ORF">GbCGDNIH9_1456</name>
</gene>
<keyword evidence="2" id="KW-0472">Membrane</keyword>
<keyword evidence="2" id="KW-0812">Transmembrane</keyword>
<keyword evidence="3" id="KW-0175">Coiled coil</keyword>
<protein>
    <submittedName>
        <fullName evidence="4">Type I secretion outer membrane protein</fullName>
    </submittedName>
</protein>
<dbReference type="Pfam" id="PF02321">
    <property type="entry name" value="OEP"/>
    <property type="match status" value="2"/>
</dbReference>
<dbReference type="EMBL" id="CP018191">
    <property type="protein sequence ID" value="APH54757.1"/>
    <property type="molecule type" value="Genomic_DNA"/>
</dbReference>
<evidence type="ECO:0000256" key="2">
    <source>
        <dbReference type="RuleBase" id="RU362097"/>
    </source>
</evidence>
<dbReference type="PANTHER" id="PTHR30203">
    <property type="entry name" value="OUTER MEMBRANE CATION EFFLUX PROTEIN"/>
    <property type="match status" value="1"/>
</dbReference>
<reference evidence="5" key="1">
    <citation type="submission" date="2016-11" db="EMBL/GenBank/DDBJ databases">
        <title>Comparative genomic and phenotypic analysis of Granulibacter bethesdensis clinical isolates from patients with chronic granulomatous disease.</title>
        <authorList>
            <person name="Zarember K.A."/>
            <person name="Porcella S.F."/>
            <person name="Chu J."/>
            <person name="Ding L."/>
            <person name="Dahlstrom E."/>
            <person name="Barbian K."/>
            <person name="Martens C."/>
            <person name="Sykora L."/>
            <person name="Kramer S."/>
            <person name="Pettinato A.M."/>
            <person name="Hong H."/>
            <person name="Wald G."/>
            <person name="Berg L.J."/>
            <person name="Rogge L.S."/>
            <person name="Greenberg D.E."/>
            <person name="Falcone E.L."/>
            <person name="Neves J.F."/>
            <person name="Simoes M.J."/>
            <person name="Casal M."/>
            <person name="Rodriguez-Lopez F.C."/>
            <person name="Zelazny A."/>
            <person name="Gallin J.I."/>
            <person name="Holland S.M."/>
        </authorList>
    </citation>
    <scope>NUCLEOTIDE SEQUENCE [LARGE SCALE GENOMIC DNA]</scope>
    <source>
        <strain evidence="5">NIH9.1</strain>
    </source>
</reference>
<keyword evidence="2" id="KW-0449">Lipoprotein</keyword>
<dbReference type="GO" id="GO:0005886">
    <property type="term" value="C:plasma membrane"/>
    <property type="evidence" value="ECO:0007669"/>
    <property type="project" value="UniProtKB-SubCell"/>
</dbReference>
<feature type="coiled-coil region" evidence="3">
    <location>
        <begin position="215"/>
        <end position="273"/>
    </location>
</feature>
<name>A0AAC9KD12_9PROT</name>